<evidence type="ECO:0000256" key="1">
    <source>
        <dbReference type="SAM" id="MobiDB-lite"/>
    </source>
</evidence>
<dbReference type="EMBL" id="DS469736">
    <property type="protein sequence ID" value="EDO34290.1"/>
    <property type="molecule type" value="Genomic_DNA"/>
</dbReference>
<dbReference type="PhylomeDB" id="A7SPP7"/>
<evidence type="ECO:0000313" key="2">
    <source>
        <dbReference type="EMBL" id="EDO34290.1"/>
    </source>
</evidence>
<name>A7SPP7_NEMVE</name>
<dbReference type="eggNOG" id="ENOG502R464">
    <property type="taxonomic scope" value="Eukaryota"/>
</dbReference>
<feature type="compositionally biased region" description="Polar residues" evidence="1">
    <location>
        <begin position="455"/>
        <end position="464"/>
    </location>
</feature>
<dbReference type="HOGENOM" id="CLU_043594_0_0_1"/>
<feature type="compositionally biased region" description="Basic and acidic residues" evidence="1">
    <location>
        <begin position="27"/>
        <end position="48"/>
    </location>
</feature>
<dbReference type="InParanoid" id="A7SPP7"/>
<dbReference type="Proteomes" id="UP000001593">
    <property type="component" value="Unassembled WGS sequence"/>
</dbReference>
<organism evidence="2 3">
    <name type="scientific">Nematostella vectensis</name>
    <name type="common">Starlet sea anemone</name>
    <dbReference type="NCBI Taxonomy" id="45351"/>
    <lineage>
        <taxon>Eukaryota</taxon>
        <taxon>Metazoa</taxon>
        <taxon>Cnidaria</taxon>
        <taxon>Anthozoa</taxon>
        <taxon>Hexacorallia</taxon>
        <taxon>Actiniaria</taxon>
        <taxon>Edwardsiidae</taxon>
        <taxon>Nematostella</taxon>
    </lineage>
</organism>
<feature type="region of interest" description="Disordered" evidence="1">
    <location>
        <begin position="132"/>
        <end position="158"/>
    </location>
</feature>
<dbReference type="PANTHER" id="PTHR34828:SF1">
    <property type="entry name" value="TESTIS-EXPRESSED PROTEIN 45"/>
    <property type="match status" value="1"/>
</dbReference>
<sequence>MIETQNKIQAPKSGPEFLSASHFSISQEDRWGPGRDPKAYQSIFKKDYPPLPLTKRGRIPSPPPAGIMHKDDRYADHASLTRTHFVEKPLKKTQYSGSEYALRKTNFKMDSDTQLKSFDTTHKEYFPVRSLSNAQNPAGTGKTEWMKSSIPQGDKEKELWPQSDYKSRFLGEQLGRGSLVRVRGDQEGKDTITGDRRTQNGQFNTTTKSEFIGHYLPKQMQDPALKAGGSNIPQGDQEKCNYSTSTQQVSFRRPTISKFAPFNREEAVHKLRQTTFQLGDRRVPHHLQSTAAHSYPCPSHTDRSKAVNLSMGDSSFPQGDLDPMRSHERICRTTNDLFFGHPALGHRNPIVDGSNLRTVSNVHLGGAKGKRFYDTSMKSDYQAVPCTYKQPASGTTTNSSIPLDYYAGEVTLPTTWSDFPSHAGFPKLLPNPAALSNLKMSHIVPPIPGEREFSTTHQRTYTPKKTSRLDSKLGSLQRSSVPIGTLDRYQ</sequence>
<evidence type="ECO:0000313" key="3">
    <source>
        <dbReference type="Proteomes" id="UP000001593"/>
    </source>
</evidence>
<feature type="region of interest" description="Disordered" evidence="1">
    <location>
        <begin position="1"/>
        <end position="68"/>
    </location>
</feature>
<accession>A7SPP7</accession>
<protein>
    <submittedName>
        <fullName evidence="2">Uncharacterized protein</fullName>
    </submittedName>
</protein>
<dbReference type="OrthoDB" id="6151791at2759"/>
<dbReference type="OMA" id="AAAHIHC"/>
<feature type="region of interest" description="Disordered" evidence="1">
    <location>
        <begin position="446"/>
        <end position="476"/>
    </location>
</feature>
<dbReference type="AlphaFoldDB" id="A7SPP7"/>
<dbReference type="PANTHER" id="PTHR34828">
    <property type="entry name" value="TESTIS-EXPRESSED PROTEIN 45"/>
    <property type="match status" value="1"/>
</dbReference>
<keyword evidence="3" id="KW-1185">Reference proteome</keyword>
<gene>
    <name evidence="2" type="ORF">NEMVEDRAFT_v1g172947</name>
</gene>
<dbReference type="KEGG" id="nve:5505644"/>
<proteinExistence type="predicted"/>
<reference evidence="2 3" key="1">
    <citation type="journal article" date="2007" name="Science">
        <title>Sea anemone genome reveals ancestral eumetazoan gene repertoire and genomic organization.</title>
        <authorList>
            <person name="Putnam N.H."/>
            <person name="Srivastava M."/>
            <person name="Hellsten U."/>
            <person name="Dirks B."/>
            <person name="Chapman J."/>
            <person name="Salamov A."/>
            <person name="Terry A."/>
            <person name="Shapiro H."/>
            <person name="Lindquist E."/>
            <person name="Kapitonov V.V."/>
            <person name="Jurka J."/>
            <person name="Genikhovich G."/>
            <person name="Grigoriev I.V."/>
            <person name="Lucas S.M."/>
            <person name="Steele R.E."/>
            <person name="Finnerty J.R."/>
            <person name="Technau U."/>
            <person name="Martindale M.Q."/>
            <person name="Rokhsar D.S."/>
        </authorList>
    </citation>
    <scope>NUCLEOTIDE SEQUENCE [LARGE SCALE GENOMIC DNA]</scope>
    <source>
        <strain evidence="3">CH2 X CH6</strain>
    </source>
</reference>
<dbReference type="Pfam" id="PF15373">
    <property type="entry name" value="SAXO5-like"/>
    <property type="match status" value="1"/>
</dbReference>
<dbReference type="InterPro" id="IPR028001">
    <property type="entry name" value="SAXO5"/>
</dbReference>